<dbReference type="EMBL" id="KZ353656">
    <property type="protein sequence ID" value="PIO61414.1"/>
    <property type="molecule type" value="Genomic_DNA"/>
</dbReference>
<proteinExistence type="predicted"/>
<dbReference type="AlphaFoldDB" id="A0A2G9TTV4"/>
<feature type="non-terminal residue" evidence="1">
    <location>
        <position position="109"/>
    </location>
</feature>
<accession>A0A2G9TTV4</accession>
<dbReference type="Proteomes" id="UP000230423">
    <property type="component" value="Unassembled WGS sequence"/>
</dbReference>
<sequence>NINHGSTRIDGNQTNRMCSYVKAGNMQSLSCSLRRSLAKIKCKFGSSAITRPVPLVRQPVFQPAQLMWPFDPESVTIPLWAREKYRLTQYCPARNDVDIGAGQRVGLLT</sequence>
<name>A0A2G9TTV4_TELCI</name>
<protein>
    <submittedName>
        <fullName evidence="1">Uncharacterized protein</fullName>
    </submittedName>
</protein>
<organism evidence="1 2">
    <name type="scientific">Teladorsagia circumcincta</name>
    <name type="common">Brown stomach worm</name>
    <name type="synonym">Ostertagia circumcincta</name>
    <dbReference type="NCBI Taxonomy" id="45464"/>
    <lineage>
        <taxon>Eukaryota</taxon>
        <taxon>Metazoa</taxon>
        <taxon>Ecdysozoa</taxon>
        <taxon>Nematoda</taxon>
        <taxon>Chromadorea</taxon>
        <taxon>Rhabditida</taxon>
        <taxon>Rhabditina</taxon>
        <taxon>Rhabditomorpha</taxon>
        <taxon>Strongyloidea</taxon>
        <taxon>Trichostrongylidae</taxon>
        <taxon>Teladorsagia</taxon>
    </lineage>
</organism>
<reference evidence="1 2" key="1">
    <citation type="submission" date="2015-09" db="EMBL/GenBank/DDBJ databases">
        <title>Draft genome of the parasitic nematode Teladorsagia circumcincta isolate WARC Sus (inbred).</title>
        <authorList>
            <person name="Mitreva M."/>
        </authorList>
    </citation>
    <scope>NUCLEOTIDE SEQUENCE [LARGE SCALE GENOMIC DNA]</scope>
    <source>
        <strain evidence="1 2">S</strain>
    </source>
</reference>
<evidence type="ECO:0000313" key="2">
    <source>
        <dbReference type="Proteomes" id="UP000230423"/>
    </source>
</evidence>
<keyword evidence="2" id="KW-1185">Reference proteome</keyword>
<evidence type="ECO:0000313" key="1">
    <source>
        <dbReference type="EMBL" id="PIO61414.1"/>
    </source>
</evidence>
<feature type="non-terminal residue" evidence="1">
    <location>
        <position position="1"/>
    </location>
</feature>
<gene>
    <name evidence="1" type="ORF">TELCIR_17064</name>
</gene>
<dbReference type="OrthoDB" id="5850517at2759"/>